<accession>A0AAD9SMI9</accession>
<name>A0AAD9SMI9_PHOAM</name>
<keyword evidence="3" id="KW-1185">Reference proteome</keyword>
<evidence type="ECO:0000256" key="1">
    <source>
        <dbReference type="SAM" id="MobiDB-lite"/>
    </source>
</evidence>
<proteinExistence type="predicted"/>
<protein>
    <submittedName>
        <fullName evidence="2">Uncharacterized protein</fullName>
    </submittedName>
</protein>
<comment type="caution">
    <text evidence="2">The sequence shown here is derived from an EMBL/GenBank/DDBJ whole genome shotgun (WGS) entry which is preliminary data.</text>
</comment>
<reference evidence="2" key="1">
    <citation type="submission" date="2023-06" db="EMBL/GenBank/DDBJ databases">
        <authorList>
            <person name="Noh H."/>
        </authorList>
    </citation>
    <scope>NUCLEOTIDE SEQUENCE</scope>
    <source>
        <strain evidence="2">DUCC20226</strain>
    </source>
</reference>
<evidence type="ECO:0000313" key="3">
    <source>
        <dbReference type="Proteomes" id="UP001265746"/>
    </source>
</evidence>
<dbReference type="AlphaFoldDB" id="A0AAD9SMI9"/>
<organism evidence="2 3">
    <name type="scientific">Phomopsis amygdali</name>
    <name type="common">Fusicoccum amygdali</name>
    <dbReference type="NCBI Taxonomy" id="1214568"/>
    <lineage>
        <taxon>Eukaryota</taxon>
        <taxon>Fungi</taxon>
        <taxon>Dikarya</taxon>
        <taxon>Ascomycota</taxon>
        <taxon>Pezizomycotina</taxon>
        <taxon>Sordariomycetes</taxon>
        <taxon>Sordariomycetidae</taxon>
        <taxon>Diaporthales</taxon>
        <taxon>Diaporthaceae</taxon>
        <taxon>Diaporthe</taxon>
    </lineage>
</organism>
<evidence type="ECO:0000313" key="2">
    <source>
        <dbReference type="EMBL" id="KAK2611299.1"/>
    </source>
</evidence>
<sequence length="171" mass="19616">MPRGIKLKAELPEDDEISEAHQDGQATAETVDLSEAHAPKDESIKSFKELEQTLKKELVHLRHDHDKHEKEYFQAVAHLSDHDLAGFTLENFEEVRVGLSAYGYHLFGRIRIPALPADGPCYIFFRAFDTGKDEEAKFHSFHTEEAEDTVNGGKKYRAIFTKDDPLEWFNE</sequence>
<dbReference type="Proteomes" id="UP001265746">
    <property type="component" value="Unassembled WGS sequence"/>
</dbReference>
<gene>
    <name evidence="2" type="ORF">N8I77_004652</name>
</gene>
<feature type="region of interest" description="Disordered" evidence="1">
    <location>
        <begin position="1"/>
        <end position="42"/>
    </location>
</feature>
<dbReference type="EMBL" id="JAUJFL010000002">
    <property type="protein sequence ID" value="KAK2611299.1"/>
    <property type="molecule type" value="Genomic_DNA"/>
</dbReference>